<feature type="transmembrane region" description="Helical" evidence="1">
    <location>
        <begin position="91"/>
        <end position="111"/>
    </location>
</feature>
<keyword evidence="1" id="KW-1133">Transmembrane helix</keyword>
<evidence type="ECO:0000313" key="2">
    <source>
        <dbReference type="EMBL" id="JAQ07421.1"/>
    </source>
</evidence>
<keyword evidence="1" id="KW-0472">Membrane</keyword>
<proteinExistence type="predicted"/>
<organism evidence="2">
    <name type="scientific">Lygus hesperus</name>
    <name type="common">Western plant bug</name>
    <dbReference type="NCBI Taxonomy" id="30085"/>
    <lineage>
        <taxon>Eukaryota</taxon>
        <taxon>Metazoa</taxon>
        <taxon>Ecdysozoa</taxon>
        <taxon>Arthropoda</taxon>
        <taxon>Hexapoda</taxon>
        <taxon>Insecta</taxon>
        <taxon>Pterygota</taxon>
        <taxon>Neoptera</taxon>
        <taxon>Paraneoptera</taxon>
        <taxon>Hemiptera</taxon>
        <taxon>Heteroptera</taxon>
        <taxon>Panheteroptera</taxon>
        <taxon>Cimicomorpha</taxon>
        <taxon>Miridae</taxon>
        <taxon>Mirini</taxon>
        <taxon>Lygus</taxon>
    </lineage>
</organism>
<accession>A0A146LH39</accession>
<gene>
    <name evidence="2" type="ORF">g.48953</name>
</gene>
<reference evidence="2" key="1">
    <citation type="journal article" date="2016" name="Gigascience">
        <title>De novo construction of an expanded transcriptome assembly for the western tarnished plant bug, Lygus hesperus.</title>
        <authorList>
            <person name="Tassone E.E."/>
            <person name="Geib S.M."/>
            <person name="Hall B."/>
            <person name="Fabrick J.A."/>
            <person name="Brent C.S."/>
            <person name="Hull J.J."/>
        </authorList>
    </citation>
    <scope>NUCLEOTIDE SEQUENCE</scope>
</reference>
<dbReference type="AlphaFoldDB" id="A0A146LH39"/>
<sequence length="116" mass="14005">RFLEISSATKVLYGVLWNKVNNFKQAWRKENPEEYRRLNEASVKKREDRREADEVKGPKVRRKRTWRSLSALLKRLSAWMVRKQYYFFYQLYYVVNNVIGIIFCIVCNFVVCNSGK</sequence>
<evidence type="ECO:0000256" key="1">
    <source>
        <dbReference type="SAM" id="Phobius"/>
    </source>
</evidence>
<dbReference type="EMBL" id="GDHC01011208">
    <property type="protein sequence ID" value="JAQ07421.1"/>
    <property type="molecule type" value="Transcribed_RNA"/>
</dbReference>
<protein>
    <submittedName>
        <fullName evidence="2">Uncharacterized protein</fullName>
    </submittedName>
</protein>
<feature type="non-terminal residue" evidence="2">
    <location>
        <position position="1"/>
    </location>
</feature>
<keyword evidence="1" id="KW-0812">Transmembrane</keyword>
<name>A0A146LH39_LYGHE</name>